<keyword evidence="1" id="KW-1133">Transmembrane helix</keyword>
<dbReference type="PANTHER" id="PTHR10174:SF130">
    <property type="entry name" value="ALPHA-TOCOPHEROL TRANSFER PROTEIN-LIKE"/>
    <property type="match status" value="1"/>
</dbReference>
<dbReference type="InterPro" id="IPR036865">
    <property type="entry name" value="CRAL-TRIO_dom_sf"/>
</dbReference>
<reference evidence="3" key="1">
    <citation type="submission" date="2022-03" db="EMBL/GenBank/DDBJ databases">
        <authorList>
            <person name="Martin C."/>
        </authorList>
    </citation>
    <scope>NUCLEOTIDE SEQUENCE</scope>
</reference>
<dbReference type="GO" id="GO:0016020">
    <property type="term" value="C:membrane"/>
    <property type="evidence" value="ECO:0007669"/>
    <property type="project" value="TreeGrafter"/>
</dbReference>
<dbReference type="Gene3D" id="1.10.8.20">
    <property type="entry name" value="N-terminal domain of phosphatidylinositol transfer protein sec14p"/>
    <property type="match status" value="1"/>
</dbReference>
<dbReference type="PANTHER" id="PTHR10174">
    <property type="entry name" value="ALPHA-TOCOPHEROL TRANSFER PROTEIN-RELATED"/>
    <property type="match status" value="1"/>
</dbReference>
<dbReference type="SUPFAM" id="SSF52087">
    <property type="entry name" value="CRAL/TRIO domain"/>
    <property type="match status" value="1"/>
</dbReference>
<dbReference type="OrthoDB" id="75724at2759"/>
<feature type="domain" description="CRAL-TRIO" evidence="2">
    <location>
        <begin position="110"/>
        <end position="281"/>
    </location>
</feature>
<evidence type="ECO:0000313" key="4">
    <source>
        <dbReference type="Proteomes" id="UP000749559"/>
    </source>
</evidence>
<dbReference type="Pfam" id="PF00650">
    <property type="entry name" value="CRAL_TRIO"/>
    <property type="match status" value="1"/>
</dbReference>
<dbReference type="CDD" id="cd00170">
    <property type="entry name" value="SEC14"/>
    <property type="match status" value="1"/>
</dbReference>
<gene>
    <name evidence="3" type="ORF">OFUS_LOCUS5232</name>
</gene>
<keyword evidence="1" id="KW-0472">Membrane</keyword>
<proteinExistence type="predicted"/>
<organism evidence="3 4">
    <name type="scientific">Owenia fusiformis</name>
    <name type="common">Polychaete worm</name>
    <dbReference type="NCBI Taxonomy" id="6347"/>
    <lineage>
        <taxon>Eukaryota</taxon>
        <taxon>Metazoa</taxon>
        <taxon>Spiralia</taxon>
        <taxon>Lophotrochozoa</taxon>
        <taxon>Annelida</taxon>
        <taxon>Polychaeta</taxon>
        <taxon>Sedentaria</taxon>
        <taxon>Canalipalpata</taxon>
        <taxon>Sabellida</taxon>
        <taxon>Oweniida</taxon>
        <taxon>Oweniidae</taxon>
        <taxon>Owenia</taxon>
    </lineage>
</organism>
<accession>A0A8S4NBG1</accession>
<dbReference type="SMART" id="SM00516">
    <property type="entry name" value="SEC14"/>
    <property type="match status" value="1"/>
</dbReference>
<evidence type="ECO:0000259" key="2">
    <source>
        <dbReference type="PROSITE" id="PS50191"/>
    </source>
</evidence>
<dbReference type="EMBL" id="CAIIXF020000002">
    <property type="protein sequence ID" value="CAH1778298.1"/>
    <property type="molecule type" value="Genomic_DNA"/>
</dbReference>
<dbReference type="InterPro" id="IPR001251">
    <property type="entry name" value="CRAL-TRIO_dom"/>
</dbReference>
<dbReference type="GO" id="GO:1902936">
    <property type="term" value="F:phosphatidylinositol bisphosphate binding"/>
    <property type="evidence" value="ECO:0007669"/>
    <property type="project" value="TreeGrafter"/>
</dbReference>
<dbReference type="PROSITE" id="PS50191">
    <property type="entry name" value="CRAL_TRIO"/>
    <property type="match status" value="1"/>
</dbReference>
<name>A0A8S4NBG1_OWEFU</name>
<dbReference type="Proteomes" id="UP000749559">
    <property type="component" value="Unassembled WGS sequence"/>
</dbReference>
<dbReference type="Gene3D" id="3.40.525.10">
    <property type="entry name" value="CRAL-TRIO lipid binding domain"/>
    <property type="match status" value="1"/>
</dbReference>
<dbReference type="AlphaFoldDB" id="A0A8S4NBG1"/>
<evidence type="ECO:0000256" key="1">
    <source>
        <dbReference type="SAM" id="Phobius"/>
    </source>
</evidence>
<comment type="caution">
    <text evidence="3">The sequence shown here is derived from an EMBL/GenBank/DDBJ whole genome shotgun (WGS) entry which is preliminary data.</text>
</comment>
<evidence type="ECO:0000313" key="3">
    <source>
        <dbReference type="EMBL" id="CAH1778298.1"/>
    </source>
</evidence>
<dbReference type="InterPro" id="IPR036273">
    <property type="entry name" value="CRAL/TRIO_N_dom_sf"/>
</dbReference>
<dbReference type="SUPFAM" id="SSF46938">
    <property type="entry name" value="CRAL/TRIO N-terminal domain"/>
    <property type="match status" value="1"/>
</dbReference>
<keyword evidence="4" id="KW-1185">Reference proteome</keyword>
<keyword evidence="1" id="KW-0812">Transmembrane</keyword>
<dbReference type="PRINTS" id="PR00180">
    <property type="entry name" value="CRETINALDHBP"/>
</dbReference>
<protein>
    <recommendedName>
        <fullName evidence="2">CRAL-TRIO domain-containing protein</fullName>
    </recommendedName>
</protein>
<feature type="transmembrane region" description="Helical" evidence="1">
    <location>
        <begin position="217"/>
        <end position="237"/>
    </location>
</feature>
<sequence length="332" mass="37902">MAYEKVVSTEIARFVNAEDKYVCALDAKSIAKAQKELNENPKERRAIVDQLRKWIIEQPHFKFPTDTLVLLMFLRRSAFSQLEARALIENYVAVCCTKLTFLAKDIDLHSSGLNAALEIGIVTPLPVPDDEGRRIIIIRPGGIKADQGYKNHDVFKMFHAIMTYFVQLDEATQVNGIVVMDDQTNITPKTLAFSGLDNLIKFFSFFMNKYPVRMKGWHFYNAAAVAQTLMSAIMPFLPQKIRERMFLHGNNMEDVYKHIPMRLLPSEYLPDDYTGPCQGSLFKIQASYKEALQNKAVRDKIWNITSSGMMYNESKKPGDLGPQASFRKLNLD</sequence>